<dbReference type="RefSeq" id="WP_141999686.1">
    <property type="nucleotide sequence ID" value="NZ_VFML01000001.1"/>
</dbReference>
<comment type="caution">
    <text evidence="2">The sequence shown here is derived from an EMBL/GenBank/DDBJ whole genome shotgun (WGS) entry which is preliminary data.</text>
</comment>
<dbReference type="AlphaFoldDB" id="A0A542DLG9"/>
<evidence type="ECO:0000313" key="3">
    <source>
        <dbReference type="Proteomes" id="UP000320876"/>
    </source>
</evidence>
<feature type="compositionally biased region" description="Basic residues" evidence="1">
    <location>
        <begin position="544"/>
        <end position="553"/>
    </location>
</feature>
<gene>
    <name evidence="2" type="ORF">FB471_3704</name>
</gene>
<dbReference type="OrthoDB" id="3837969at2"/>
<name>A0A542DLG9_AMYCI</name>
<evidence type="ECO:0000313" key="2">
    <source>
        <dbReference type="EMBL" id="TQJ03929.1"/>
    </source>
</evidence>
<dbReference type="Proteomes" id="UP000320876">
    <property type="component" value="Unassembled WGS sequence"/>
</dbReference>
<sequence length="563" mass="61813">MNATAAAEQPLGDELVPVSDAEVDRARAYIADTGLVEFFTTALADRRHSPAGRPRTITVEALLVGLLLTAVTDRTVLLTGVNLLLHHRISARARRLLGVGERRLTADSVEASYAVVRRLFRAMIAVFDDSPNPKNRKLTKEEFAARLSPMTLGKQAERRRLRDWVGHRVLAPSLAGMLEALRDYPATGSCVDATPIKTNARKPSRKAGTTSADPDAGVYLRTAAEKPKPGTNNKNKANKKVVKELFGYEATLLVNGSTRPVDDRITPPVLVGGYTLERPGHRPGAAAVDALTHAVASGWPVGLLAGDRAYNNSEADSFQLPARALGFQLLFDYRDDQLGIQAEHAGAIQVEGRWHCPHMPTGLIDATRDVRQQRVDEGTWRHRLAARRAYELRPKTQPDEEGHQRMLCPAAGQTPTVRCPLKRPSMRFTAKPTVTPAASPVEPPAVCAQQSVTIPPEAGAKHGQALPFESPEWSRAYRTLRNGVEGTNGYLKDPTNTNLESADTRRVRGIAAVHFLVGFQLAASNLRKHAHWRHTHPTSPATPPRRRPRRRTTRPLTDWAQPN</sequence>
<feature type="region of interest" description="Disordered" evidence="1">
    <location>
        <begin position="529"/>
        <end position="563"/>
    </location>
</feature>
<keyword evidence="3" id="KW-1185">Reference proteome</keyword>
<accession>A0A542DLG9</accession>
<protein>
    <submittedName>
        <fullName evidence="2">Dihydroorotase</fullName>
    </submittedName>
</protein>
<feature type="region of interest" description="Disordered" evidence="1">
    <location>
        <begin position="195"/>
        <end position="215"/>
    </location>
</feature>
<organism evidence="2 3">
    <name type="scientific">Amycolatopsis cihanbeyliensis</name>
    <dbReference type="NCBI Taxonomy" id="1128664"/>
    <lineage>
        <taxon>Bacteria</taxon>
        <taxon>Bacillati</taxon>
        <taxon>Actinomycetota</taxon>
        <taxon>Actinomycetes</taxon>
        <taxon>Pseudonocardiales</taxon>
        <taxon>Pseudonocardiaceae</taxon>
        <taxon>Amycolatopsis</taxon>
    </lineage>
</organism>
<proteinExistence type="predicted"/>
<reference evidence="2 3" key="1">
    <citation type="submission" date="2019-06" db="EMBL/GenBank/DDBJ databases">
        <title>Sequencing the genomes of 1000 actinobacteria strains.</title>
        <authorList>
            <person name="Klenk H.-P."/>
        </authorList>
    </citation>
    <scope>NUCLEOTIDE SEQUENCE [LARGE SCALE GENOMIC DNA]</scope>
    <source>
        <strain evidence="2 3">DSM 45679</strain>
    </source>
</reference>
<evidence type="ECO:0000256" key="1">
    <source>
        <dbReference type="SAM" id="MobiDB-lite"/>
    </source>
</evidence>
<dbReference type="EMBL" id="VFML01000001">
    <property type="protein sequence ID" value="TQJ03929.1"/>
    <property type="molecule type" value="Genomic_DNA"/>
</dbReference>